<dbReference type="GO" id="GO:0080120">
    <property type="term" value="P:CAAX-box protein maturation"/>
    <property type="evidence" value="ECO:0007669"/>
    <property type="project" value="UniProtKB-ARBA"/>
</dbReference>
<dbReference type="Proteomes" id="UP000199532">
    <property type="component" value="Unassembled WGS sequence"/>
</dbReference>
<dbReference type="AlphaFoldDB" id="A0A1H6W7L9"/>
<evidence type="ECO:0000259" key="2">
    <source>
        <dbReference type="Pfam" id="PF02517"/>
    </source>
</evidence>
<keyword evidence="1" id="KW-1133">Transmembrane helix</keyword>
<proteinExistence type="predicted"/>
<keyword evidence="1" id="KW-0812">Transmembrane</keyword>
<protein>
    <submittedName>
        <fullName evidence="3">CAAX protease self-immunity</fullName>
    </submittedName>
</protein>
<dbReference type="GO" id="GO:0004175">
    <property type="term" value="F:endopeptidase activity"/>
    <property type="evidence" value="ECO:0007669"/>
    <property type="project" value="UniProtKB-ARBA"/>
</dbReference>
<gene>
    <name evidence="3" type="ORF">SAMN04487995_3156</name>
</gene>
<keyword evidence="3" id="KW-0645">Protease</keyword>
<dbReference type="STRING" id="408657.SAMN04487995_3156"/>
<organism evidence="3 4">
    <name type="scientific">Dyadobacter koreensis</name>
    <dbReference type="NCBI Taxonomy" id="408657"/>
    <lineage>
        <taxon>Bacteria</taxon>
        <taxon>Pseudomonadati</taxon>
        <taxon>Bacteroidota</taxon>
        <taxon>Cytophagia</taxon>
        <taxon>Cytophagales</taxon>
        <taxon>Spirosomataceae</taxon>
        <taxon>Dyadobacter</taxon>
    </lineage>
</organism>
<name>A0A1H6W7L9_9BACT</name>
<feature type="transmembrane region" description="Helical" evidence="1">
    <location>
        <begin position="160"/>
        <end position="180"/>
    </location>
</feature>
<dbReference type="GO" id="GO:0006508">
    <property type="term" value="P:proteolysis"/>
    <property type="evidence" value="ECO:0007669"/>
    <property type="project" value="UniProtKB-KW"/>
</dbReference>
<feature type="transmembrane region" description="Helical" evidence="1">
    <location>
        <begin position="127"/>
        <end position="148"/>
    </location>
</feature>
<evidence type="ECO:0000313" key="3">
    <source>
        <dbReference type="EMBL" id="SEJ08810.1"/>
    </source>
</evidence>
<feature type="transmembrane region" description="Helical" evidence="1">
    <location>
        <begin position="214"/>
        <end position="235"/>
    </location>
</feature>
<feature type="transmembrane region" description="Helical" evidence="1">
    <location>
        <begin position="31"/>
        <end position="54"/>
    </location>
</feature>
<dbReference type="InterPro" id="IPR003675">
    <property type="entry name" value="Rce1/LyrA-like_dom"/>
</dbReference>
<feature type="transmembrane region" description="Helical" evidence="1">
    <location>
        <begin position="101"/>
        <end position="121"/>
    </location>
</feature>
<keyword evidence="1" id="KW-0472">Membrane</keyword>
<dbReference type="OrthoDB" id="960507at2"/>
<evidence type="ECO:0000313" key="4">
    <source>
        <dbReference type="Proteomes" id="UP000199532"/>
    </source>
</evidence>
<feature type="transmembrane region" description="Helical" evidence="1">
    <location>
        <begin position="74"/>
        <end position="94"/>
    </location>
</feature>
<feature type="domain" description="CAAX prenyl protease 2/Lysostaphin resistance protein A-like" evidence="2">
    <location>
        <begin position="77"/>
        <end position="226"/>
    </location>
</feature>
<dbReference type="Pfam" id="PF02517">
    <property type="entry name" value="Rce1-like"/>
    <property type="match status" value="1"/>
</dbReference>
<accession>A0A1H6W7L9</accession>
<keyword evidence="4" id="KW-1185">Reference proteome</keyword>
<reference evidence="3 4" key="1">
    <citation type="submission" date="2016-10" db="EMBL/GenBank/DDBJ databases">
        <authorList>
            <person name="de Groot N.N."/>
        </authorList>
    </citation>
    <scope>NUCLEOTIDE SEQUENCE [LARGE SCALE GENOMIC DNA]</scope>
    <source>
        <strain evidence="3 4">DSM 19938</strain>
    </source>
</reference>
<feature type="transmembrane region" description="Helical" evidence="1">
    <location>
        <begin position="186"/>
        <end position="207"/>
    </location>
</feature>
<evidence type="ECO:0000256" key="1">
    <source>
        <dbReference type="SAM" id="Phobius"/>
    </source>
</evidence>
<dbReference type="EMBL" id="FNXY01000005">
    <property type="protein sequence ID" value="SEJ08810.1"/>
    <property type="molecule type" value="Genomic_DNA"/>
</dbReference>
<sequence>MRYLISDLLCLLNSGRLRATRRFSVNQSIRGTLYAFVVSYILNIMLVSIVWAVTNYFNILIPENITIRGVLDKSTLDMILTVVIIAPILEEFIFRINLRHSILNLSLFLAAITYLLTGVISDYVISIWIRLIMSFFLWIIYYELFVELFDRNIQTSWNRYSLIFFYVSLFSFGFSHIFNYQLSCKLLIYLPIITLPQTISGITLAYIRIKYGILYSILLHSTSNAFSLLLGIILVNKT</sequence>
<keyword evidence="3" id="KW-0378">Hydrolase</keyword>